<dbReference type="KEGG" id="tpsc:RBB77_23345"/>
<keyword evidence="1" id="KW-0614">Plasmid</keyword>
<evidence type="ECO:0000313" key="1">
    <source>
        <dbReference type="EMBL" id="XCB35667.1"/>
    </source>
</evidence>
<dbReference type="AlphaFoldDB" id="A0AAU7ZXX7"/>
<organism evidence="1">
    <name type="scientific">Tunturiibacter psychrotolerans</name>
    <dbReference type="NCBI Taxonomy" id="3069686"/>
    <lineage>
        <taxon>Bacteria</taxon>
        <taxon>Pseudomonadati</taxon>
        <taxon>Acidobacteriota</taxon>
        <taxon>Terriglobia</taxon>
        <taxon>Terriglobales</taxon>
        <taxon>Acidobacteriaceae</taxon>
        <taxon>Tunturiibacter</taxon>
    </lineage>
</organism>
<reference evidence="1" key="1">
    <citation type="submission" date="2023-08" db="EMBL/GenBank/DDBJ databases">
        <authorList>
            <person name="Messyasz A."/>
            <person name="Mannisto M.K."/>
            <person name="Kerkhof L.J."/>
            <person name="Haggblom M."/>
        </authorList>
    </citation>
    <scope>NUCLEOTIDE SEQUENCE</scope>
    <source>
        <strain evidence="1">X5P6</strain>
        <plasmid evidence="1">unnamed</plasmid>
    </source>
</reference>
<dbReference type="EMBL" id="CP132943">
    <property type="protein sequence ID" value="XCB35667.1"/>
    <property type="molecule type" value="Genomic_DNA"/>
</dbReference>
<sequence length="262" mass="30961">MHTHIFVKPSSDSDCVQPDSETVDRNNFVIPQNFAEFYERYPHHVRNFVRRHLFNCSLEEKQDRESELLVFLLTLPEISKYRNSGVNGNPNGCTDRIMTFDPVRSYGSSAARFFSYVNLILLNKFISLEKKTLRNPASRKNNYRILGNDEGSLESASITEDNLVRLSCRTRYLTELECDKVADRVHLSCFLNFIQKHNPELITVLKAMFRSPTFREAQQELKMDERLFHRGRHRLNNLYRCFTTGEVVPRQRRVYRERECRL</sequence>
<geneLocation type="plasmid" evidence="1">
    <name>unnamed</name>
</geneLocation>
<proteinExistence type="predicted"/>
<gene>
    <name evidence="1" type="ORF">RBB77_23345</name>
</gene>
<reference evidence="1" key="2">
    <citation type="journal article" date="2024" name="Environ. Microbiol.">
        <title>Genome analysis and description of Tunturibacter gen. nov. expands the diversity of Terriglobia in tundra soils.</title>
        <authorList>
            <person name="Messyasz A."/>
            <person name="Mannisto M.K."/>
            <person name="Kerkhof L.J."/>
            <person name="Haggblom M.M."/>
        </authorList>
    </citation>
    <scope>NUCLEOTIDE SEQUENCE</scope>
    <source>
        <strain evidence="1">X5P6</strain>
    </source>
</reference>
<name>A0AAU7ZXX7_9BACT</name>
<accession>A0AAU7ZXX7</accession>
<dbReference type="RefSeq" id="WP_353067749.1">
    <property type="nucleotide sequence ID" value="NZ_CP132943.1"/>
</dbReference>
<protein>
    <submittedName>
        <fullName evidence="1">Uncharacterized protein</fullName>
    </submittedName>
</protein>